<dbReference type="SUPFAM" id="SSF48371">
    <property type="entry name" value="ARM repeat"/>
    <property type="match status" value="1"/>
</dbReference>
<feature type="repeat" description="ARM" evidence="8">
    <location>
        <begin position="134"/>
        <end position="176"/>
    </location>
</feature>
<dbReference type="AlphaFoldDB" id="A0A7C9AX20"/>
<evidence type="ECO:0000259" key="10">
    <source>
        <dbReference type="Pfam" id="PF25598"/>
    </source>
</evidence>
<feature type="repeat" description="ARM" evidence="8">
    <location>
        <begin position="257"/>
        <end position="298"/>
    </location>
</feature>
<evidence type="ECO:0000256" key="7">
    <source>
        <dbReference type="ARBA" id="ARBA00022786"/>
    </source>
</evidence>
<dbReference type="PANTHER" id="PTHR23315:SF7">
    <property type="entry name" value="U-BOX DOMAIN-CONTAINING PROTEIN 4"/>
    <property type="match status" value="1"/>
</dbReference>
<evidence type="ECO:0000256" key="9">
    <source>
        <dbReference type="SAM" id="MobiDB-lite"/>
    </source>
</evidence>
<sequence length="377" mass="40446">MVSYTDIHLEQSRDVNQLLKSCEADAIDNIVKMSNDSNSDAPVRTATKGPPSHTRVIDRRYNHQLALRPSKLAPIIVSTQAAEFINGSTEAETHVRKLVEDLKSTSPGTARQATSEIRHLSREMGNRILIASCGAISPLIVLLYSSDLATQEYAVTALLNLSINDNNKIAISNAEVVESLIHVLQTGTPEAKENAAATLYSLSSYKENKIQIGNSGAITPLVELLGSGTPRGRKDAANALFNLSTCTENKAGIVKSGAVKHLVDLMDPATGMVDRAIVILANLATIQEGRIAIAEAGGIPLLVEAIELGSPRGKENAAAALWHLCLNSNRCSKMVLDQGAGPPLVALTKSGTTRAKEKANKLIDHLRRLQRNYARRG</sequence>
<comment type="catalytic activity">
    <reaction evidence="1">
        <text>S-ubiquitinyl-[E2 ubiquitin-conjugating enzyme]-L-cysteine + [acceptor protein]-L-lysine = [E2 ubiquitin-conjugating enzyme]-L-cysteine + N(6)-ubiquitinyl-[acceptor protein]-L-lysine.</text>
        <dbReference type="EC" id="2.3.2.27"/>
    </reaction>
</comment>
<dbReference type="GO" id="GO:0016567">
    <property type="term" value="P:protein ubiquitination"/>
    <property type="evidence" value="ECO:0007669"/>
    <property type="project" value="UniProtKB-ARBA"/>
</dbReference>
<keyword evidence="5" id="KW-0808">Transferase</keyword>
<reference evidence="11" key="2">
    <citation type="submission" date="2020-07" db="EMBL/GenBank/DDBJ databases">
        <authorList>
            <person name="Vera ALvarez R."/>
            <person name="Arias-Moreno D.M."/>
            <person name="Jimenez-Jacinto V."/>
            <person name="Jimenez-Bremont J.F."/>
            <person name="Swaminathan K."/>
            <person name="Moose S.P."/>
            <person name="Guerrero-Gonzalez M.L."/>
            <person name="Marino-Ramirez L."/>
            <person name="Landsman D."/>
            <person name="Rodriguez-Kessler M."/>
            <person name="Delgado-Sanchez P."/>
        </authorList>
    </citation>
    <scope>NUCLEOTIDE SEQUENCE</scope>
    <source>
        <tissue evidence="11">Cladode</tissue>
    </source>
</reference>
<reference evidence="11" key="1">
    <citation type="journal article" date="2013" name="J. Plant Res.">
        <title>Effect of fungi and light on seed germination of three Opuntia species from semiarid lands of central Mexico.</title>
        <authorList>
            <person name="Delgado-Sanchez P."/>
            <person name="Jimenez-Bremont J.F."/>
            <person name="Guerrero-Gonzalez Mde L."/>
            <person name="Flores J."/>
        </authorList>
    </citation>
    <scope>NUCLEOTIDE SEQUENCE</scope>
    <source>
        <tissue evidence="11">Cladode</tissue>
    </source>
</reference>
<name>A0A7C9AX20_OPUST</name>
<dbReference type="EMBL" id="GISG01278724">
    <property type="protein sequence ID" value="MBA4678235.1"/>
    <property type="molecule type" value="Transcribed_RNA"/>
</dbReference>
<dbReference type="EMBL" id="GISG01278723">
    <property type="protein sequence ID" value="MBA4678234.1"/>
    <property type="molecule type" value="Transcribed_RNA"/>
</dbReference>
<keyword evidence="7" id="KW-0833">Ubl conjugation pathway</keyword>
<feature type="repeat" description="ARM" evidence="8">
    <location>
        <begin position="175"/>
        <end position="217"/>
    </location>
</feature>
<dbReference type="PANTHER" id="PTHR23315">
    <property type="entry name" value="U BOX DOMAIN-CONTAINING"/>
    <property type="match status" value="1"/>
</dbReference>
<evidence type="ECO:0000256" key="6">
    <source>
        <dbReference type="ARBA" id="ARBA00022737"/>
    </source>
</evidence>
<proteinExistence type="predicted"/>
<feature type="repeat" description="ARM" evidence="8">
    <location>
        <begin position="216"/>
        <end position="258"/>
    </location>
</feature>
<dbReference type="EC" id="2.3.2.27" evidence="4"/>
<feature type="domain" description="U-box" evidence="10">
    <location>
        <begin position="95"/>
        <end position="366"/>
    </location>
</feature>
<dbReference type="InterPro" id="IPR011989">
    <property type="entry name" value="ARM-like"/>
</dbReference>
<dbReference type="InterPro" id="IPR016024">
    <property type="entry name" value="ARM-type_fold"/>
</dbReference>
<comment type="pathway">
    <text evidence="3">Protein modification; protein ubiquitination.</text>
</comment>
<dbReference type="PROSITE" id="PS50176">
    <property type="entry name" value="ARM_REPEAT"/>
    <property type="match status" value="4"/>
</dbReference>
<dbReference type="InterPro" id="IPR058678">
    <property type="entry name" value="ARM_PUB"/>
</dbReference>
<organism evidence="11">
    <name type="scientific">Opuntia streptacantha</name>
    <name type="common">Prickly pear cactus</name>
    <name type="synonym">Opuntia cardona</name>
    <dbReference type="NCBI Taxonomy" id="393608"/>
    <lineage>
        <taxon>Eukaryota</taxon>
        <taxon>Viridiplantae</taxon>
        <taxon>Streptophyta</taxon>
        <taxon>Embryophyta</taxon>
        <taxon>Tracheophyta</taxon>
        <taxon>Spermatophyta</taxon>
        <taxon>Magnoliopsida</taxon>
        <taxon>eudicotyledons</taxon>
        <taxon>Gunneridae</taxon>
        <taxon>Pentapetalae</taxon>
        <taxon>Caryophyllales</taxon>
        <taxon>Cactineae</taxon>
        <taxon>Cactaceae</taxon>
        <taxon>Opuntioideae</taxon>
        <taxon>Opuntia</taxon>
    </lineage>
</organism>
<accession>A0A7C9AX20</accession>
<evidence type="ECO:0000256" key="8">
    <source>
        <dbReference type="PROSITE-ProRule" id="PRU00259"/>
    </source>
</evidence>
<protein>
    <recommendedName>
        <fullName evidence="4">RING-type E3 ubiquitin transferase</fullName>
        <ecNumber evidence="4">2.3.2.27</ecNumber>
    </recommendedName>
</protein>
<evidence type="ECO:0000256" key="1">
    <source>
        <dbReference type="ARBA" id="ARBA00000900"/>
    </source>
</evidence>
<feature type="region of interest" description="Disordered" evidence="9">
    <location>
        <begin position="33"/>
        <end position="52"/>
    </location>
</feature>
<dbReference type="SMART" id="SM00185">
    <property type="entry name" value="ARM"/>
    <property type="match status" value="5"/>
</dbReference>
<dbReference type="Pfam" id="PF25598">
    <property type="entry name" value="ARM_PUB"/>
    <property type="match status" value="1"/>
</dbReference>
<dbReference type="FunFam" id="1.25.10.10:FF:000082">
    <property type="entry name" value="RING-type E3 ubiquitin transferase"/>
    <property type="match status" value="1"/>
</dbReference>
<evidence type="ECO:0000313" key="11">
    <source>
        <dbReference type="EMBL" id="MBA4678234.1"/>
    </source>
</evidence>
<keyword evidence="6" id="KW-0677">Repeat</keyword>
<dbReference type="InterPro" id="IPR000225">
    <property type="entry name" value="Armadillo"/>
</dbReference>
<dbReference type="EMBL" id="GISG01278722">
    <property type="protein sequence ID" value="MBA4678233.1"/>
    <property type="molecule type" value="Transcribed_RNA"/>
</dbReference>
<evidence type="ECO:0000256" key="5">
    <source>
        <dbReference type="ARBA" id="ARBA00022679"/>
    </source>
</evidence>
<dbReference type="Gene3D" id="1.25.10.10">
    <property type="entry name" value="Leucine-rich Repeat Variant"/>
    <property type="match status" value="3"/>
</dbReference>
<evidence type="ECO:0000256" key="4">
    <source>
        <dbReference type="ARBA" id="ARBA00012483"/>
    </source>
</evidence>
<evidence type="ECO:0000256" key="2">
    <source>
        <dbReference type="ARBA" id="ARBA00003861"/>
    </source>
</evidence>
<comment type="function">
    <text evidence="2">Functions as an E3 ubiquitin ligase.</text>
</comment>
<dbReference type="GO" id="GO:0061630">
    <property type="term" value="F:ubiquitin protein ligase activity"/>
    <property type="evidence" value="ECO:0007669"/>
    <property type="project" value="UniProtKB-EC"/>
</dbReference>
<evidence type="ECO:0000256" key="3">
    <source>
        <dbReference type="ARBA" id="ARBA00004906"/>
    </source>
</evidence>